<reference evidence="4 5" key="1">
    <citation type="submission" date="2023-09" db="EMBL/GenBank/DDBJ databases">
        <title>Genomes of two closely related lineages of the louse Polyplax serrata with different host specificities.</title>
        <authorList>
            <person name="Martinu J."/>
            <person name="Tarabai H."/>
            <person name="Stefka J."/>
            <person name="Hypsa V."/>
        </authorList>
    </citation>
    <scope>NUCLEOTIDE SEQUENCE [LARGE SCALE GENOMIC DNA]</scope>
    <source>
        <strain evidence="4">98ZLc_SE</strain>
    </source>
</reference>
<evidence type="ECO:0000313" key="4">
    <source>
        <dbReference type="EMBL" id="KAK6627858.1"/>
    </source>
</evidence>
<dbReference type="CDD" id="cd03177">
    <property type="entry name" value="GST_C_Delta_Epsilon"/>
    <property type="match status" value="1"/>
</dbReference>
<dbReference type="SFLD" id="SFLDG00358">
    <property type="entry name" value="Main_(cytGST)"/>
    <property type="match status" value="1"/>
</dbReference>
<dbReference type="SUPFAM" id="SSF47616">
    <property type="entry name" value="GST C-terminal domain-like"/>
    <property type="match status" value="1"/>
</dbReference>
<comment type="caution">
    <text evidence="4">The sequence shown here is derived from an EMBL/GenBank/DDBJ whole genome shotgun (WGS) entry which is preliminary data.</text>
</comment>
<dbReference type="PROSITE" id="PS50404">
    <property type="entry name" value="GST_NTER"/>
    <property type="match status" value="1"/>
</dbReference>
<feature type="domain" description="GST N-terminal" evidence="2">
    <location>
        <begin position="1"/>
        <end position="80"/>
    </location>
</feature>
<sequence>MELYYFEPSPPCRAVLLFLHELNIKPTMKKINLLKGENLTADFKSLNPQQTIPLLIDDGFVLSESRAILIYLAEQYGQNSNYYPNDPKTRGVINQRLMFDIGTLYSRFFDAYSDSVNNVDYVLDAKKVSKIHEAFEFLEAFMADSMWMSGDAITIADYSLVATVSSIEACGFDISKYKKVLAWLDRCKSVMSNYEEINQKGANMLGNVIKDHLHKEA</sequence>
<dbReference type="Proteomes" id="UP001359485">
    <property type="component" value="Unassembled WGS sequence"/>
</dbReference>
<dbReference type="InterPro" id="IPR036282">
    <property type="entry name" value="Glutathione-S-Trfase_C_sf"/>
</dbReference>
<dbReference type="SFLD" id="SFLDG01153">
    <property type="entry name" value="Main.4:_Theta-like"/>
    <property type="match status" value="1"/>
</dbReference>
<dbReference type="InterPro" id="IPR036249">
    <property type="entry name" value="Thioredoxin-like_sf"/>
</dbReference>
<feature type="domain" description="GST C-terminal" evidence="3">
    <location>
        <begin position="86"/>
        <end position="204"/>
    </location>
</feature>
<dbReference type="PANTHER" id="PTHR43969">
    <property type="entry name" value="GLUTATHIONE S TRANSFERASE D10, ISOFORM A-RELATED"/>
    <property type="match status" value="1"/>
</dbReference>
<dbReference type="InterPro" id="IPR004045">
    <property type="entry name" value="Glutathione_S-Trfase_N"/>
</dbReference>
<dbReference type="PANTHER" id="PTHR43969:SF9">
    <property type="entry name" value="GLUTATHIONE S TRANSFERASE D10, ISOFORM A-RELATED"/>
    <property type="match status" value="1"/>
</dbReference>
<gene>
    <name evidence="4" type="ORF">RUM44_010337</name>
</gene>
<dbReference type="InterPro" id="IPR010987">
    <property type="entry name" value="Glutathione-S-Trfase_C-like"/>
</dbReference>
<dbReference type="PROSITE" id="PS50405">
    <property type="entry name" value="GST_CTER"/>
    <property type="match status" value="1"/>
</dbReference>
<dbReference type="Pfam" id="PF13410">
    <property type="entry name" value="GST_C_2"/>
    <property type="match status" value="1"/>
</dbReference>
<evidence type="ECO:0000259" key="2">
    <source>
        <dbReference type="PROSITE" id="PS50404"/>
    </source>
</evidence>
<evidence type="ECO:0000259" key="3">
    <source>
        <dbReference type="PROSITE" id="PS50405"/>
    </source>
</evidence>
<evidence type="ECO:0000256" key="1">
    <source>
        <dbReference type="ARBA" id="ARBA00011738"/>
    </source>
</evidence>
<dbReference type="CDD" id="cd03045">
    <property type="entry name" value="GST_N_Delta_Epsilon"/>
    <property type="match status" value="1"/>
</dbReference>
<organism evidence="4 5">
    <name type="scientific">Polyplax serrata</name>
    <name type="common">Common mouse louse</name>
    <dbReference type="NCBI Taxonomy" id="468196"/>
    <lineage>
        <taxon>Eukaryota</taxon>
        <taxon>Metazoa</taxon>
        <taxon>Ecdysozoa</taxon>
        <taxon>Arthropoda</taxon>
        <taxon>Hexapoda</taxon>
        <taxon>Insecta</taxon>
        <taxon>Pterygota</taxon>
        <taxon>Neoptera</taxon>
        <taxon>Paraneoptera</taxon>
        <taxon>Psocodea</taxon>
        <taxon>Troctomorpha</taxon>
        <taxon>Phthiraptera</taxon>
        <taxon>Anoplura</taxon>
        <taxon>Polyplacidae</taxon>
        <taxon>Polyplax</taxon>
    </lineage>
</organism>
<dbReference type="Pfam" id="PF13417">
    <property type="entry name" value="GST_N_3"/>
    <property type="match status" value="1"/>
</dbReference>
<comment type="subunit">
    <text evidence="1">Homodimer.</text>
</comment>
<dbReference type="Gene3D" id="1.20.1050.10">
    <property type="match status" value="1"/>
</dbReference>
<proteinExistence type="predicted"/>
<keyword evidence="5" id="KW-1185">Reference proteome</keyword>
<dbReference type="InterPro" id="IPR040079">
    <property type="entry name" value="Glutathione_S-Trfase"/>
</dbReference>
<evidence type="ECO:0000313" key="5">
    <source>
        <dbReference type="Proteomes" id="UP001359485"/>
    </source>
</evidence>
<dbReference type="SFLD" id="SFLDS00019">
    <property type="entry name" value="Glutathione_Transferase_(cytos"/>
    <property type="match status" value="1"/>
</dbReference>
<name>A0ABR1AVJ9_POLSC</name>
<dbReference type="SUPFAM" id="SSF52833">
    <property type="entry name" value="Thioredoxin-like"/>
    <property type="match status" value="1"/>
</dbReference>
<accession>A0ABR1AVJ9</accession>
<dbReference type="EMBL" id="JAWJWF010000045">
    <property type="protein sequence ID" value="KAK6627858.1"/>
    <property type="molecule type" value="Genomic_DNA"/>
</dbReference>
<protein>
    <submittedName>
        <fullName evidence="4">Uncharacterized protein</fullName>
    </submittedName>
</protein>
<dbReference type="Gene3D" id="3.40.30.10">
    <property type="entry name" value="Glutaredoxin"/>
    <property type="match status" value="1"/>
</dbReference>